<organism evidence="2 3">
    <name type="scientific">Sphaerimonospora thailandensis</name>
    <dbReference type="NCBI Taxonomy" id="795644"/>
    <lineage>
        <taxon>Bacteria</taxon>
        <taxon>Bacillati</taxon>
        <taxon>Actinomycetota</taxon>
        <taxon>Actinomycetes</taxon>
        <taxon>Streptosporangiales</taxon>
        <taxon>Streptosporangiaceae</taxon>
        <taxon>Sphaerimonospora</taxon>
    </lineage>
</organism>
<evidence type="ECO:0000313" key="3">
    <source>
        <dbReference type="Proteomes" id="UP000610966"/>
    </source>
</evidence>
<feature type="compositionally biased region" description="Basic and acidic residues" evidence="1">
    <location>
        <begin position="7"/>
        <end position="23"/>
    </location>
</feature>
<proteinExistence type="predicted"/>
<feature type="region of interest" description="Disordered" evidence="1">
    <location>
        <begin position="1"/>
        <end position="23"/>
    </location>
</feature>
<evidence type="ECO:0000256" key="1">
    <source>
        <dbReference type="SAM" id="MobiDB-lite"/>
    </source>
</evidence>
<evidence type="ECO:0000313" key="2">
    <source>
        <dbReference type="EMBL" id="GIH70383.1"/>
    </source>
</evidence>
<dbReference type="AlphaFoldDB" id="A0A8J3VZT3"/>
<dbReference type="Pfam" id="PF19760">
    <property type="entry name" value="DUF6247"/>
    <property type="match status" value="1"/>
</dbReference>
<protein>
    <submittedName>
        <fullName evidence="2">Uncharacterized protein</fullName>
    </submittedName>
</protein>
<dbReference type="InterPro" id="IPR046214">
    <property type="entry name" value="DUF6247"/>
</dbReference>
<dbReference type="EMBL" id="BOOG01000021">
    <property type="protein sequence ID" value="GIH70383.1"/>
    <property type="molecule type" value="Genomic_DNA"/>
</dbReference>
<name>A0A8J3VZT3_9ACTN</name>
<comment type="caution">
    <text evidence="2">The sequence shown here is derived from an EMBL/GenBank/DDBJ whole genome shotgun (WGS) entry which is preliminary data.</text>
</comment>
<gene>
    <name evidence="2" type="ORF">Mth01_26360</name>
</gene>
<sequence length="122" mass="14024">MSAQPYEPHHTPAEIRRTLKDDRSPKAIRAALPPCDHALFDQQYREALDQAKLTYDLSPITSFQERWWATAVLKAAPEEYEETIRIAERAMAYLERGESPPGAVRVDEAYKARLREQIERGA</sequence>
<accession>A0A8J3VZT3</accession>
<dbReference type="Proteomes" id="UP000610966">
    <property type="component" value="Unassembled WGS sequence"/>
</dbReference>
<keyword evidence="3" id="KW-1185">Reference proteome</keyword>
<dbReference type="RefSeq" id="WP_204016101.1">
    <property type="nucleotide sequence ID" value="NZ_BOOG01000021.1"/>
</dbReference>
<reference evidence="2" key="1">
    <citation type="submission" date="2021-01" db="EMBL/GenBank/DDBJ databases">
        <title>Whole genome shotgun sequence of Sphaerimonospora thailandensis NBRC 107569.</title>
        <authorList>
            <person name="Komaki H."/>
            <person name="Tamura T."/>
        </authorList>
    </citation>
    <scope>NUCLEOTIDE SEQUENCE</scope>
    <source>
        <strain evidence="2">NBRC 107569</strain>
    </source>
</reference>